<dbReference type="AlphaFoldDB" id="A0ABD3EJX6"/>
<reference evidence="2" key="1">
    <citation type="journal article" date="2024" name="IScience">
        <title>Strigolactones Initiate the Formation of Haustorium-like Structures in Castilleja.</title>
        <authorList>
            <person name="Buerger M."/>
            <person name="Peterson D."/>
            <person name="Chory J."/>
        </authorList>
    </citation>
    <scope>NUCLEOTIDE SEQUENCE [LARGE SCALE GENOMIC DNA]</scope>
</reference>
<organism evidence="1 2">
    <name type="scientific">Castilleja foliolosa</name>
    <dbReference type="NCBI Taxonomy" id="1961234"/>
    <lineage>
        <taxon>Eukaryota</taxon>
        <taxon>Viridiplantae</taxon>
        <taxon>Streptophyta</taxon>
        <taxon>Embryophyta</taxon>
        <taxon>Tracheophyta</taxon>
        <taxon>Spermatophyta</taxon>
        <taxon>Magnoliopsida</taxon>
        <taxon>eudicotyledons</taxon>
        <taxon>Gunneridae</taxon>
        <taxon>Pentapetalae</taxon>
        <taxon>asterids</taxon>
        <taxon>lamiids</taxon>
        <taxon>Lamiales</taxon>
        <taxon>Orobanchaceae</taxon>
        <taxon>Pedicularideae</taxon>
        <taxon>Castillejinae</taxon>
        <taxon>Castilleja</taxon>
    </lineage>
</organism>
<evidence type="ECO:0000313" key="2">
    <source>
        <dbReference type="Proteomes" id="UP001632038"/>
    </source>
</evidence>
<dbReference type="EMBL" id="JAVIJP010000003">
    <property type="protein sequence ID" value="KAL3654720.1"/>
    <property type="molecule type" value="Genomic_DNA"/>
</dbReference>
<dbReference type="Proteomes" id="UP001632038">
    <property type="component" value="Unassembled WGS sequence"/>
</dbReference>
<proteinExistence type="predicted"/>
<gene>
    <name evidence="1" type="ORF">CASFOL_001455</name>
</gene>
<protein>
    <submittedName>
        <fullName evidence="1">Uncharacterized protein</fullName>
    </submittedName>
</protein>
<evidence type="ECO:0000313" key="1">
    <source>
        <dbReference type="EMBL" id="KAL3654720.1"/>
    </source>
</evidence>
<comment type="caution">
    <text evidence="1">The sequence shown here is derived from an EMBL/GenBank/DDBJ whole genome shotgun (WGS) entry which is preliminary data.</text>
</comment>
<name>A0ABD3EJX6_9LAMI</name>
<keyword evidence="2" id="KW-1185">Reference proteome</keyword>
<sequence>MVIIENNQKKNMPIPSFLFDIAMNCVFPEAAIDDNRQLALPVDLWRSRVCHTPLMRWRKLVVFVLDLRVLNRICSEAEEVWRRLGVSVAWVADLGHVRDRFELF</sequence>
<accession>A0ABD3EJX6</accession>